<accession>A0A7X6GXT5</accession>
<keyword evidence="3" id="KW-1185">Reference proteome</keyword>
<feature type="chain" id="PRO_5031197671" evidence="1">
    <location>
        <begin position="21"/>
        <end position="137"/>
    </location>
</feature>
<dbReference type="RefSeq" id="WP_168621843.1">
    <property type="nucleotide sequence ID" value="NZ_JAAZQQ010000001.1"/>
</dbReference>
<dbReference type="AlphaFoldDB" id="A0A7X6GXT5"/>
<comment type="caution">
    <text evidence="2">The sequence shown here is derived from an EMBL/GenBank/DDBJ whole genome shotgun (WGS) entry which is preliminary data.</text>
</comment>
<dbReference type="EMBL" id="JAAZQQ010000001">
    <property type="protein sequence ID" value="NKX43478.1"/>
    <property type="molecule type" value="Genomic_DNA"/>
</dbReference>
<proteinExistence type="predicted"/>
<reference evidence="2 3" key="1">
    <citation type="submission" date="2020-04" db="EMBL/GenBank/DDBJ databases">
        <authorList>
            <person name="Yoon J."/>
        </authorList>
    </citation>
    <scope>NUCLEOTIDE SEQUENCE [LARGE SCALE GENOMIC DNA]</scope>
    <source>
        <strain evidence="2 3">KMU-115</strain>
    </source>
</reference>
<organism evidence="2 3">
    <name type="scientific">Roseicyclus persicicus</name>
    <dbReference type="NCBI Taxonomy" id="2650661"/>
    <lineage>
        <taxon>Bacteria</taxon>
        <taxon>Pseudomonadati</taxon>
        <taxon>Pseudomonadota</taxon>
        <taxon>Alphaproteobacteria</taxon>
        <taxon>Rhodobacterales</taxon>
        <taxon>Roseobacteraceae</taxon>
        <taxon>Roseicyclus</taxon>
    </lineage>
</organism>
<protein>
    <submittedName>
        <fullName evidence="2">Acetolactate synthase</fullName>
    </submittedName>
</protein>
<evidence type="ECO:0000256" key="1">
    <source>
        <dbReference type="SAM" id="SignalP"/>
    </source>
</evidence>
<dbReference type="Proteomes" id="UP000526408">
    <property type="component" value="Unassembled WGS sequence"/>
</dbReference>
<evidence type="ECO:0000313" key="3">
    <source>
        <dbReference type="Proteomes" id="UP000526408"/>
    </source>
</evidence>
<keyword evidence="1" id="KW-0732">Signal</keyword>
<feature type="signal peptide" evidence="1">
    <location>
        <begin position="1"/>
        <end position="20"/>
    </location>
</feature>
<dbReference type="Pfam" id="PF20107">
    <property type="entry name" value="DUF6497"/>
    <property type="match status" value="1"/>
</dbReference>
<sequence length="137" mass="14735">MILGPAPVAALMAFAPLTAAADAWPTGEVAAPSGQAVALDELLFEENPWSGELQVVVRLLAPAIADETMLYTVIRGDMDWACDTWGLPAAGTLASPPDWVVVEMMAAPAPRGEPTPDIRRLFETYRLEGPICIWELF</sequence>
<gene>
    <name evidence="2" type="ORF">HCU73_02660</name>
</gene>
<dbReference type="InterPro" id="IPR045467">
    <property type="entry name" value="DUF6497"/>
</dbReference>
<evidence type="ECO:0000313" key="2">
    <source>
        <dbReference type="EMBL" id="NKX43478.1"/>
    </source>
</evidence>
<name>A0A7X6GXT5_9RHOB</name>